<evidence type="ECO:0000313" key="1">
    <source>
        <dbReference type="EMBL" id="AYV83246.1"/>
    </source>
</evidence>
<gene>
    <name evidence="1" type="ORF">Hyperionvirus5_52</name>
</gene>
<dbReference type="EMBL" id="MK072387">
    <property type="protein sequence ID" value="AYV83246.1"/>
    <property type="molecule type" value="Genomic_DNA"/>
</dbReference>
<proteinExistence type="predicted"/>
<name>A0A3G5A7L3_9VIRU</name>
<reference evidence="1" key="1">
    <citation type="submission" date="2018-10" db="EMBL/GenBank/DDBJ databases">
        <title>Hidden diversity of soil giant viruses.</title>
        <authorList>
            <person name="Schulz F."/>
            <person name="Alteio L."/>
            <person name="Goudeau D."/>
            <person name="Ryan E.M."/>
            <person name="Malmstrom R.R."/>
            <person name="Blanchard J."/>
            <person name="Woyke T."/>
        </authorList>
    </citation>
    <scope>NUCLEOTIDE SEQUENCE</scope>
    <source>
        <strain evidence="1">HYV1</strain>
    </source>
</reference>
<protein>
    <submittedName>
        <fullName evidence="1">Uncharacterized protein</fullName>
    </submittedName>
</protein>
<sequence>MHWYGGAHEFNGDEASDVKGDGIYVKWLHVLLSGWLDGDDGMY</sequence>
<accession>A0A3G5A7L3</accession>
<organism evidence="1">
    <name type="scientific">Hyperionvirus sp</name>
    <dbReference type="NCBI Taxonomy" id="2487770"/>
    <lineage>
        <taxon>Viruses</taxon>
        <taxon>Varidnaviria</taxon>
        <taxon>Bamfordvirae</taxon>
        <taxon>Nucleocytoviricota</taxon>
        <taxon>Megaviricetes</taxon>
        <taxon>Imitervirales</taxon>
        <taxon>Mimiviridae</taxon>
        <taxon>Klosneuvirinae</taxon>
    </lineage>
</organism>